<dbReference type="GO" id="GO:0003723">
    <property type="term" value="F:RNA binding"/>
    <property type="evidence" value="ECO:0007669"/>
    <property type="project" value="InterPro"/>
</dbReference>
<dbReference type="InterPro" id="IPR020103">
    <property type="entry name" value="PsdUridine_synth_cat_dom_sf"/>
</dbReference>
<dbReference type="AlphaFoldDB" id="A0A4U1JHJ9"/>
<evidence type="ECO:0000259" key="6">
    <source>
        <dbReference type="Pfam" id="PF00849"/>
    </source>
</evidence>
<dbReference type="CDD" id="cd02869">
    <property type="entry name" value="PseudoU_synth_RluA_like"/>
    <property type="match status" value="1"/>
</dbReference>
<dbReference type="PANTHER" id="PTHR21600">
    <property type="entry name" value="MITOCHONDRIAL RNA PSEUDOURIDINE SYNTHASE"/>
    <property type="match status" value="1"/>
</dbReference>
<accession>A0A4U1JHJ9</accession>
<keyword evidence="2 4" id="KW-0413">Isomerase</keyword>
<dbReference type="GO" id="GO:0140098">
    <property type="term" value="F:catalytic activity, acting on RNA"/>
    <property type="evidence" value="ECO:0007669"/>
    <property type="project" value="UniProtKB-ARBA"/>
</dbReference>
<feature type="active site" evidence="3">
    <location>
        <position position="159"/>
    </location>
</feature>
<evidence type="ECO:0000256" key="4">
    <source>
        <dbReference type="RuleBase" id="RU362028"/>
    </source>
</evidence>
<sequence>MTRISAHELGATEGPFGRGMKVVRPDEVPEGSVVSILRVPPEAKGMRLDRFVQSQLRRTSRTRAQKIIALGAYAPDARRLRGNDRVQPEQLILLWRPPWDEKAPDVTLRILHEDAHLLAVDKPAGIPVHPTARYHQSTVVKLLENARDGERLMLSHRLDRETSGVLLLARTSEADRQVKWQFARGATRPGAQERSVHKEYLAITWGADEEDAFRVEAPLELDPTSRYGVKMRVARPGEGLPSATRCAVLGRRRNPATGRLYALVRCTLETGRQHQIRVHLASRGTPVVGDKLYGPDDELFARGADGLLTDEDRETLELDRHALHAAVLELDHPADEGRRLRVEAPLPPDLADFWASLEDVAASVSAPTDQYIGI</sequence>
<dbReference type="GO" id="GO:0000455">
    <property type="term" value="P:enzyme-directed rRNA pseudouridine synthesis"/>
    <property type="evidence" value="ECO:0007669"/>
    <property type="project" value="TreeGrafter"/>
</dbReference>
<evidence type="ECO:0000313" key="8">
    <source>
        <dbReference type="Proteomes" id="UP000309215"/>
    </source>
</evidence>
<name>A0A4U1JHJ9_9BACT</name>
<dbReference type="Gene3D" id="3.10.290.10">
    <property type="entry name" value="RNA-binding S4 domain"/>
    <property type="match status" value="1"/>
</dbReference>
<evidence type="ECO:0000256" key="2">
    <source>
        <dbReference type="ARBA" id="ARBA00023235"/>
    </source>
</evidence>
<dbReference type="InterPro" id="IPR006225">
    <property type="entry name" value="PsdUridine_synth_RluC/D"/>
</dbReference>
<evidence type="ECO:0000256" key="5">
    <source>
        <dbReference type="SAM" id="MobiDB-lite"/>
    </source>
</evidence>
<comment type="similarity">
    <text evidence="1 4">Belongs to the pseudouridine synthase RluA family.</text>
</comment>
<dbReference type="RefSeq" id="WP_136927872.1">
    <property type="nucleotide sequence ID" value="NZ_SSMQ01000004.1"/>
</dbReference>
<dbReference type="EMBL" id="SSMQ01000004">
    <property type="protein sequence ID" value="TKD12077.1"/>
    <property type="molecule type" value="Genomic_DNA"/>
</dbReference>
<keyword evidence="8" id="KW-1185">Reference proteome</keyword>
<dbReference type="Proteomes" id="UP000309215">
    <property type="component" value="Unassembled WGS sequence"/>
</dbReference>
<dbReference type="GO" id="GO:0009982">
    <property type="term" value="F:pseudouridine synthase activity"/>
    <property type="evidence" value="ECO:0007669"/>
    <property type="project" value="InterPro"/>
</dbReference>
<dbReference type="InterPro" id="IPR036986">
    <property type="entry name" value="S4_RNA-bd_sf"/>
</dbReference>
<comment type="catalytic activity">
    <reaction evidence="4">
        <text>a uridine in RNA = a pseudouridine in RNA</text>
        <dbReference type="Rhea" id="RHEA:48348"/>
        <dbReference type="Rhea" id="RHEA-COMP:12068"/>
        <dbReference type="Rhea" id="RHEA-COMP:12069"/>
        <dbReference type="ChEBI" id="CHEBI:65314"/>
        <dbReference type="ChEBI" id="CHEBI:65315"/>
    </reaction>
</comment>
<comment type="function">
    <text evidence="4">Responsible for synthesis of pseudouridine from uracil.</text>
</comment>
<dbReference type="InterPro" id="IPR006145">
    <property type="entry name" value="PsdUridine_synth_RsuA/RluA"/>
</dbReference>
<organism evidence="7 8">
    <name type="scientific">Polyangium fumosum</name>
    <dbReference type="NCBI Taxonomy" id="889272"/>
    <lineage>
        <taxon>Bacteria</taxon>
        <taxon>Pseudomonadati</taxon>
        <taxon>Myxococcota</taxon>
        <taxon>Polyangia</taxon>
        <taxon>Polyangiales</taxon>
        <taxon>Polyangiaceae</taxon>
        <taxon>Polyangium</taxon>
    </lineage>
</organism>
<dbReference type="Gene3D" id="3.30.2350.10">
    <property type="entry name" value="Pseudouridine synthase"/>
    <property type="match status" value="1"/>
</dbReference>
<protein>
    <recommendedName>
        <fullName evidence="4">Pseudouridine synthase</fullName>
        <ecNumber evidence="4">5.4.99.-</ecNumber>
    </recommendedName>
</protein>
<feature type="region of interest" description="Disordered" evidence="5">
    <location>
        <begin position="1"/>
        <end position="20"/>
    </location>
</feature>
<evidence type="ECO:0000256" key="1">
    <source>
        <dbReference type="ARBA" id="ARBA00010876"/>
    </source>
</evidence>
<gene>
    <name evidence="7" type="ORF">E8A74_05560</name>
</gene>
<dbReference type="SUPFAM" id="SSF55120">
    <property type="entry name" value="Pseudouridine synthase"/>
    <property type="match status" value="1"/>
</dbReference>
<dbReference type="NCBIfam" id="TIGR00005">
    <property type="entry name" value="rluA_subfam"/>
    <property type="match status" value="1"/>
</dbReference>
<reference evidence="7 8" key="1">
    <citation type="submission" date="2019-04" db="EMBL/GenBank/DDBJ databases">
        <authorList>
            <person name="Li Y."/>
            <person name="Wang J."/>
        </authorList>
    </citation>
    <scope>NUCLEOTIDE SEQUENCE [LARGE SCALE GENOMIC DNA]</scope>
    <source>
        <strain evidence="7 8">DSM 14668</strain>
    </source>
</reference>
<feature type="domain" description="Pseudouridine synthase RsuA/RluA-like" evidence="6">
    <location>
        <begin position="116"/>
        <end position="282"/>
    </location>
</feature>
<comment type="caution">
    <text evidence="7">The sequence shown here is derived from an EMBL/GenBank/DDBJ whole genome shotgun (WGS) entry which is preliminary data.</text>
</comment>
<evidence type="ECO:0000256" key="3">
    <source>
        <dbReference type="PIRSR" id="PIRSR606225-1"/>
    </source>
</evidence>
<proteinExistence type="inferred from homology"/>
<dbReference type="Pfam" id="PF00849">
    <property type="entry name" value="PseudoU_synth_2"/>
    <property type="match status" value="1"/>
</dbReference>
<evidence type="ECO:0000313" key="7">
    <source>
        <dbReference type="EMBL" id="TKD12077.1"/>
    </source>
</evidence>
<dbReference type="OrthoDB" id="128480at2"/>
<dbReference type="EC" id="5.4.99.-" evidence="4"/>
<dbReference type="InterPro" id="IPR050188">
    <property type="entry name" value="RluA_PseudoU_synthase"/>
</dbReference>
<dbReference type="PANTHER" id="PTHR21600:SF87">
    <property type="entry name" value="RNA PSEUDOURIDYLATE SYNTHASE DOMAIN-CONTAINING PROTEIN 1"/>
    <property type="match status" value="1"/>
</dbReference>